<evidence type="ECO:0000313" key="1">
    <source>
        <dbReference type="EMBL" id="KAF9546627.1"/>
    </source>
</evidence>
<sequence>PVPNCSISRCRWTSIYSTDITTVGQEHNTSVLVQSTRTHTIAGQDGRWLLDYQTHTRHLDRDRR</sequence>
<keyword evidence="2" id="KW-1185">Reference proteome</keyword>
<dbReference type="Proteomes" id="UP000723463">
    <property type="component" value="Unassembled WGS sequence"/>
</dbReference>
<feature type="non-terminal residue" evidence="1">
    <location>
        <position position="1"/>
    </location>
</feature>
<evidence type="ECO:0000313" key="2">
    <source>
        <dbReference type="Proteomes" id="UP000723463"/>
    </source>
</evidence>
<accession>A0A9P6K4L2</accession>
<name>A0A9P6K4L2_9FUNG</name>
<gene>
    <name evidence="1" type="ORF">EC957_009550</name>
</gene>
<proteinExistence type="predicted"/>
<reference evidence="1" key="1">
    <citation type="journal article" date="2020" name="Fungal Divers.">
        <title>Resolving the Mortierellaceae phylogeny through synthesis of multi-gene phylogenetics and phylogenomics.</title>
        <authorList>
            <person name="Vandepol N."/>
            <person name="Liber J."/>
            <person name="Desiro A."/>
            <person name="Na H."/>
            <person name="Kennedy M."/>
            <person name="Barry K."/>
            <person name="Grigoriev I.V."/>
            <person name="Miller A.N."/>
            <person name="O'Donnell K."/>
            <person name="Stajich J.E."/>
            <person name="Bonito G."/>
        </authorList>
    </citation>
    <scope>NUCLEOTIDE SEQUENCE</scope>
    <source>
        <strain evidence="1">NRRL 2591</strain>
    </source>
</reference>
<comment type="caution">
    <text evidence="1">The sequence shown here is derived from an EMBL/GenBank/DDBJ whole genome shotgun (WGS) entry which is preliminary data.</text>
</comment>
<dbReference type="EMBL" id="JAAAXW010000053">
    <property type="protein sequence ID" value="KAF9546627.1"/>
    <property type="molecule type" value="Genomic_DNA"/>
</dbReference>
<organism evidence="1 2">
    <name type="scientific">Mortierella hygrophila</name>
    <dbReference type="NCBI Taxonomy" id="979708"/>
    <lineage>
        <taxon>Eukaryota</taxon>
        <taxon>Fungi</taxon>
        <taxon>Fungi incertae sedis</taxon>
        <taxon>Mucoromycota</taxon>
        <taxon>Mortierellomycotina</taxon>
        <taxon>Mortierellomycetes</taxon>
        <taxon>Mortierellales</taxon>
        <taxon>Mortierellaceae</taxon>
        <taxon>Mortierella</taxon>
    </lineage>
</organism>
<protein>
    <submittedName>
        <fullName evidence="1">Uncharacterized protein</fullName>
    </submittedName>
</protein>
<dbReference type="AlphaFoldDB" id="A0A9P6K4L2"/>